<reference evidence="3" key="3">
    <citation type="submission" date="2022-12" db="EMBL/GenBank/DDBJ databases">
        <title>Whole genome sequence analysis of a duck derived balloon bacteium Aerococcus urinaeequi henan2020.</title>
        <authorList>
            <person name="Zhang H."/>
            <person name="Qiao H.X."/>
            <person name="Bian C.Z."/>
            <person name="Shu J.C."/>
        </authorList>
    </citation>
    <scope>NUCLEOTIDE SEQUENCE</scope>
    <source>
        <strain evidence="3">2020-HN-1</strain>
    </source>
</reference>
<dbReference type="PANTHER" id="PTHR47738">
    <property type="entry name" value="PTS SYSTEM FRUCTOSE-LIKE EIIA COMPONENT-RELATED"/>
    <property type="match status" value="1"/>
</dbReference>
<dbReference type="Gene3D" id="3.40.930.10">
    <property type="entry name" value="Mannitol-specific EII, Chain A"/>
    <property type="match status" value="1"/>
</dbReference>
<evidence type="ECO:0000313" key="2">
    <source>
        <dbReference type="EMBL" id="AMB97244.1"/>
    </source>
</evidence>
<dbReference type="Pfam" id="PF00359">
    <property type="entry name" value="PTS_EIIA_2"/>
    <property type="match status" value="1"/>
</dbReference>
<evidence type="ECO:0000313" key="4">
    <source>
        <dbReference type="Proteomes" id="UP000067698"/>
    </source>
</evidence>
<dbReference type="EMBL" id="CP114063">
    <property type="protein sequence ID" value="WAT24206.1"/>
    <property type="molecule type" value="Genomic_DNA"/>
</dbReference>
<dbReference type="PANTHER" id="PTHR47738:SF3">
    <property type="entry name" value="PHOSPHOTRANSFERASE SYSTEM MANNITOL_FRUCTOSE-SPECIFIC IIA DOMAIN CONTAINING PROTEIN"/>
    <property type="match status" value="1"/>
</dbReference>
<reference evidence="2 4" key="1">
    <citation type="journal article" date="2016" name="Genome Announc.">
        <title>Complete Genome Sequences of Aerococcus christensenii CCUG 28831T, Aerococcus sanguinicola CCUG 43001T, Aerococcus urinae CCUG 36881T, Aerococcus urinaeequi CCUG 28094T, Aerococcus urinaehominis CCUG 42038 BT, and Aerococcus viridans CCUG 4311T.</title>
        <authorList>
            <person name="Carkaci D."/>
            <person name="Dargis R."/>
            <person name="Nielsen X.C."/>
            <person name="Skovgaard O."/>
            <person name="Fuursted K."/>
            <person name="Christensen J.J."/>
        </authorList>
    </citation>
    <scope>NUCLEOTIDE SEQUENCE [LARGE SCALE GENOMIC DNA]</scope>
    <source>
        <strain evidence="2 4">CCUG28094</strain>
    </source>
</reference>
<protein>
    <submittedName>
        <fullName evidence="3">PTS sugar transporter subunit IIA</fullName>
    </submittedName>
</protein>
<evidence type="ECO:0000259" key="1">
    <source>
        <dbReference type="PROSITE" id="PS51094"/>
    </source>
</evidence>
<dbReference type="InterPro" id="IPR051541">
    <property type="entry name" value="PTS_SugarTrans_NitroReg"/>
</dbReference>
<proteinExistence type="predicted"/>
<dbReference type="InterPro" id="IPR016152">
    <property type="entry name" value="PTrfase/Anion_transptr"/>
</dbReference>
<feature type="domain" description="PTS EIIA type-2" evidence="1">
    <location>
        <begin position="2"/>
        <end position="160"/>
    </location>
</feature>
<name>A0AA47J3C0_9LACT</name>
<dbReference type="RefSeq" id="WP_026466577.1">
    <property type="nucleotide sequence ID" value="NZ_CP014162.1"/>
</dbReference>
<dbReference type="AlphaFoldDB" id="A0AA47J3C0"/>
<gene>
    <name evidence="2" type="ORF">AWM74_02870</name>
    <name evidence="3" type="ORF">OZ415_08100</name>
</gene>
<sequence length="161" mass="18068">MSEVKESLVSIEDTFISHATTSEEVLKEIGLKLLKKGLVKEKFIENILEREENYPTGLDLSVIDPSYSNIAVPHTEGEFVNATKVIPVGLTNKVVFHNMIHPKESLEVSNLFIILNNNPEEQSQILAKIMDFINILDTEEAQALFQASTPLDLYDIIEGKL</sequence>
<dbReference type="Proteomes" id="UP001164714">
    <property type="component" value="Chromosome"/>
</dbReference>
<keyword evidence="3" id="KW-0813">Transport</keyword>
<dbReference type="SUPFAM" id="SSF55804">
    <property type="entry name" value="Phoshotransferase/anion transport protein"/>
    <property type="match status" value="1"/>
</dbReference>
<evidence type="ECO:0000313" key="3">
    <source>
        <dbReference type="EMBL" id="WAT24206.1"/>
    </source>
</evidence>
<organism evidence="3 5">
    <name type="scientific">Aerococcus urinaeequi</name>
    <dbReference type="NCBI Taxonomy" id="51665"/>
    <lineage>
        <taxon>Bacteria</taxon>
        <taxon>Bacillati</taxon>
        <taxon>Bacillota</taxon>
        <taxon>Bacilli</taxon>
        <taxon>Lactobacillales</taxon>
        <taxon>Aerococcaceae</taxon>
        <taxon>Aerococcus</taxon>
    </lineage>
</organism>
<dbReference type="GeneID" id="92866489"/>
<dbReference type="EMBL" id="CP014162">
    <property type="protein sequence ID" value="AMB97244.1"/>
    <property type="molecule type" value="Genomic_DNA"/>
</dbReference>
<reference evidence="4" key="2">
    <citation type="submission" date="2016-01" db="EMBL/GenBank/DDBJ databases">
        <title>Six Aerococcus type strain genome sequencing and assembly using PacBio and Illumina Hiseq.</title>
        <authorList>
            <person name="Carkaci D."/>
            <person name="Dargis R."/>
            <person name="Nielsen X.C."/>
            <person name="Skovgaard O."/>
            <person name="Fuursted K."/>
            <person name="Christensen J.J."/>
        </authorList>
    </citation>
    <scope>NUCLEOTIDE SEQUENCE [LARGE SCALE GENOMIC DNA]</scope>
    <source>
        <strain evidence="4">CCUG28094</strain>
    </source>
</reference>
<evidence type="ECO:0000313" key="5">
    <source>
        <dbReference type="Proteomes" id="UP001164714"/>
    </source>
</evidence>
<dbReference type="Proteomes" id="UP000067698">
    <property type="component" value="Chromosome"/>
</dbReference>
<dbReference type="InterPro" id="IPR002178">
    <property type="entry name" value="PTS_EIIA_type-2_dom"/>
</dbReference>
<keyword evidence="3" id="KW-0762">Sugar transport</keyword>
<accession>A0AA47J3C0</accession>
<dbReference type="PROSITE" id="PS51094">
    <property type="entry name" value="PTS_EIIA_TYPE_2"/>
    <property type="match status" value="1"/>
</dbReference>